<dbReference type="AlphaFoldDB" id="A0A0N4WH41"/>
<evidence type="ECO:0000313" key="3">
    <source>
        <dbReference type="WBParaSite" id="HPLM_0001018001-mRNA-1"/>
    </source>
</evidence>
<name>A0A0N4WH41_HAEPC</name>
<protein>
    <submittedName>
        <fullName evidence="3">FLYWCH-type domain-containing protein</fullName>
    </submittedName>
</protein>
<dbReference type="OrthoDB" id="10374036at2759"/>
<evidence type="ECO:0000313" key="2">
    <source>
        <dbReference type="Proteomes" id="UP000268014"/>
    </source>
</evidence>
<dbReference type="Proteomes" id="UP000268014">
    <property type="component" value="Unassembled WGS sequence"/>
</dbReference>
<evidence type="ECO:0000313" key="1">
    <source>
        <dbReference type="EMBL" id="VDO39398.1"/>
    </source>
</evidence>
<reference evidence="3" key="1">
    <citation type="submission" date="2017-02" db="UniProtKB">
        <authorList>
            <consortium name="WormBaseParasite"/>
        </authorList>
    </citation>
    <scope>IDENTIFICATION</scope>
</reference>
<gene>
    <name evidence="1" type="ORF">HPLM_LOCUS10172</name>
</gene>
<organism evidence="3">
    <name type="scientific">Haemonchus placei</name>
    <name type="common">Barber's pole worm</name>
    <dbReference type="NCBI Taxonomy" id="6290"/>
    <lineage>
        <taxon>Eukaryota</taxon>
        <taxon>Metazoa</taxon>
        <taxon>Ecdysozoa</taxon>
        <taxon>Nematoda</taxon>
        <taxon>Chromadorea</taxon>
        <taxon>Rhabditida</taxon>
        <taxon>Rhabditina</taxon>
        <taxon>Rhabditomorpha</taxon>
        <taxon>Strongyloidea</taxon>
        <taxon>Trichostrongylidae</taxon>
        <taxon>Haemonchus</taxon>
    </lineage>
</organism>
<reference evidence="1 2" key="2">
    <citation type="submission" date="2018-11" db="EMBL/GenBank/DDBJ databases">
        <authorList>
            <consortium name="Pathogen Informatics"/>
        </authorList>
    </citation>
    <scope>NUCLEOTIDE SEQUENCE [LARGE SCALE GENOMIC DNA]</scope>
    <source>
        <strain evidence="1 2">MHpl1</strain>
    </source>
</reference>
<proteinExistence type="predicted"/>
<sequence>FRFYRTKSHRYWCIIPTGSFGHVHHNSKLGPYTLPAGKGTAREATQTALRRGDNVTNEALPRCVYCWLKTFPNCPRWPLKHGCHTQFLNAPRGQRG</sequence>
<dbReference type="WBParaSite" id="HPLM_0001018001-mRNA-1">
    <property type="protein sequence ID" value="HPLM_0001018001-mRNA-1"/>
    <property type="gene ID" value="HPLM_0001018001"/>
</dbReference>
<accession>A0A0N4WH41</accession>
<dbReference type="EMBL" id="UZAF01017230">
    <property type="protein sequence ID" value="VDO39398.1"/>
    <property type="molecule type" value="Genomic_DNA"/>
</dbReference>
<keyword evidence="2" id="KW-1185">Reference proteome</keyword>